<comment type="caution">
    <text evidence="1">The sequence shown here is derived from an EMBL/GenBank/DDBJ whole genome shotgun (WGS) entry which is preliminary data.</text>
</comment>
<protein>
    <submittedName>
        <fullName evidence="1">Uncharacterized protein</fullName>
    </submittedName>
</protein>
<name>A0A834XGW3_9FABA</name>
<dbReference type="EMBL" id="JAAIUW010000001">
    <property type="protein sequence ID" value="KAF7844057.1"/>
    <property type="molecule type" value="Genomic_DNA"/>
</dbReference>
<reference evidence="1" key="1">
    <citation type="submission" date="2020-09" db="EMBL/GenBank/DDBJ databases">
        <title>Genome-Enabled Discovery of Anthraquinone Biosynthesis in Senna tora.</title>
        <authorList>
            <person name="Kang S.-H."/>
            <person name="Pandey R.P."/>
            <person name="Lee C.-M."/>
            <person name="Sim J.-S."/>
            <person name="Jeong J.-T."/>
            <person name="Choi B.-S."/>
            <person name="Jung M."/>
            <person name="Ginzburg D."/>
            <person name="Zhao K."/>
            <person name="Won S.Y."/>
            <person name="Oh T.-J."/>
            <person name="Yu Y."/>
            <person name="Kim N.-H."/>
            <person name="Lee O.R."/>
            <person name="Lee T.-H."/>
            <person name="Bashyal P."/>
            <person name="Kim T.-S."/>
            <person name="Lee W.-H."/>
            <person name="Kawkins C."/>
            <person name="Kim C.-K."/>
            <person name="Kim J.S."/>
            <person name="Ahn B.O."/>
            <person name="Rhee S.Y."/>
            <person name="Sohng J.K."/>
        </authorList>
    </citation>
    <scope>NUCLEOTIDE SEQUENCE</scope>
    <source>
        <tissue evidence="1">Leaf</tissue>
    </source>
</reference>
<gene>
    <name evidence="1" type="ORF">G2W53_000962</name>
</gene>
<evidence type="ECO:0000313" key="1">
    <source>
        <dbReference type="EMBL" id="KAF7844057.1"/>
    </source>
</evidence>
<accession>A0A834XGW3</accession>
<sequence length="199" mass="22438">MKRSSDLTTQLNESKVKDEGKLNSLVEKINSSLGHFNTMLEKLYDNIMQEVSTKNEQQVVVNNPSPLNNLAHLEHNEEKGKEEAHSSPLTSHGLAMVAEKIEVLEGSKEESYVEGLVSPDDAPRMFSKEQGGPLAPTYPVVIQIQLRKHYGGRRYCEFQGRYATMRKTQHLTLALLDKLKLRRYFARGVVSESSPEALL</sequence>
<dbReference type="Proteomes" id="UP000634136">
    <property type="component" value="Unassembled WGS sequence"/>
</dbReference>
<evidence type="ECO:0000313" key="2">
    <source>
        <dbReference type="Proteomes" id="UP000634136"/>
    </source>
</evidence>
<organism evidence="1 2">
    <name type="scientific">Senna tora</name>
    <dbReference type="NCBI Taxonomy" id="362788"/>
    <lineage>
        <taxon>Eukaryota</taxon>
        <taxon>Viridiplantae</taxon>
        <taxon>Streptophyta</taxon>
        <taxon>Embryophyta</taxon>
        <taxon>Tracheophyta</taxon>
        <taxon>Spermatophyta</taxon>
        <taxon>Magnoliopsida</taxon>
        <taxon>eudicotyledons</taxon>
        <taxon>Gunneridae</taxon>
        <taxon>Pentapetalae</taxon>
        <taxon>rosids</taxon>
        <taxon>fabids</taxon>
        <taxon>Fabales</taxon>
        <taxon>Fabaceae</taxon>
        <taxon>Caesalpinioideae</taxon>
        <taxon>Cassia clade</taxon>
        <taxon>Senna</taxon>
    </lineage>
</organism>
<proteinExistence type="predicted"/>
<keyword evidence="2" id="KW-1185">Reference proteome</keyword>
<dbReference type="AlphaFoldDB" id="A0A834XGW3"/>